<dbReference type="eggNOG" id="arCOG01398">
    <property type="taxonomic scope" value="Archaea"/>
</dbReference>
<evidence type="ECO:0000313" key="1">
    <source>
        <dbReference type="EMBL" id="ADN50968.1"/>
    </source>
</evidence>
<dbReference type="SUPFAM" id="SSF53448">
    <property type="entry name" value="Nucleotide-diphospho-sugar transferases"/>
    <property type="match status" value="1"/>
</dbReference>
<name>E1QTQ1_VULDI</name>
<dbReference type="InterPro" id="IPR029044">
    <property type="entry name" value="Nucleotide-diphossugar_trans"/>
</dbReference>
<sequence>MQNKLSHVEEAFSKIAGLGLYHNLFQFIDTNGNELHYHELPAYYRSMILERSVIINDNADLYVRFSVNDWLSADYWLLFYNTSSLSAIKDALVGRLEFIEGINLYSDALFFILVLTQCYVVLHEPIALTRYRIHVGQTSRKVLNGDLMDMAAKDHESFNRVIKERNTCR</sequence>
<accession>E1QTQ1</accession>
<reference evidence="2" key="2">
    <citation type="journal article" date="2010" name="Stand. Genomic Sci.">
        <title>Complete genome sequence of Vulcanisaeta distributa type strain (IC-017T).</title>
        <authorList>
            <person name="Mavromatis K."/>
            <person name="Sikorski J."/>
            <person name="Pabst E."/>
            <person name="Teshima H."/>
            <person name="Lapidus A."/>
            <person name="Lucas S."/>
            <person name="Nolan M."/>
            <person name="Glavina Del Rio T."/>
            <person name="Cheng J."/>
            <person name="Bruce D."/>
            <person name="Goodwin L."/>
            <person name="Pitluck S."/>
            <person name="Liolios K."/>
            <person name="Ivanova N."/>
            <person name="Mikhailova N."/>
            <person name="Pati A."/>
            <person name="Chen A."/>
            <person name="Palaniappan K."/>
            <person name="Land M."/>
            <person name="Hauser L."/>
            <person name="Chang Y."/>
            <person name="Jeffries C."/>
            <person name="Rohde M."/>
            <person name="Spring S."/>
            <person name="Goker M."/>
            <person name="Wirth R."/>
            <person name="Woyke T."/>
            <person name="Bristow J."/>
            <person name="Eisen J."/>
            <person name="Markowitz V."/>
            <person name="Hugenholtz P."/>
            <person name="Klenk H."/>
            <person name="Kyrpides N."/>
        </authorList>
    </citation>
    <scope>NUCLEOTIDE SEQUENCE [LARGE SCALE GENOMIC DNA]</scope>
    <source>
        <strain evidence="2">DSM 14429 / JCM 11212 / NBRC 100878 / IC-017</strain>
    </source>
</reference>
<evidence type="ECO:0000313" key="2">
    <source>
        <dbReference type="Proteomes" id="UP000006681"/>
    </source>
</evidence>
<dbReference type="HOGENOM" id="CLU_1575043_0_0_2"/>
<dbReference type="KEGG" id="vdi:Vdis_1587"/>
<organism evidence="1 2">
    <name type="scientific">Vulcanisaeta distributa (strain DSM 14429 / JCM 11212 / NBRC 100878 / IC-017)</name>
    <dbReference type="NCBI Taxonomy" id="572478"/>
    <lineage>
        <taxon>Archaea</taxon>
        <taxon>Thermoproteota</taxon>
        <taxon>Thermoprotei</taxon>
        <taxon>Thermoproteales</taxon>
        <taxon>Thermoproteaceae</taxon>
        <taxon>Vulcanisaeta</taxon>
    </lineage>
</organism>
<dbReference type="Proteomes" id="UP000006681">
    <property type="component" value="Chromosome"/>
</dbReference>
<dbReference type="STRING" id="572478.Vdis_1587"/>
<gene>
    <name evidence="1" type="ordered locus">Vdis_1587</name>
</gene>
<dbReference type="EMBL" id="CP002100">
    <property type="protein sequence ID" value="ADN50968.1"/>
    <property type="molecule type" value="Genomic_DNA"/>
</dbReference>
<proteinExistence type="predicted"/>
<reference evidence="1 2" key="1">
    <citation type="journal article" date="2010" name="Stand. Genomic Sci.">
        <title>Complete genome sequence of Vulcanisaeta distributa type strain (IC-017).</title>
        <authorList>
            <person name="Mavromatis K."/>
            <person name="Sikorski J."/>
            <person name="Pabst E."/>
            <person name="Teshima H."/>
            <person name="Lapidus A."/>
            <person name="Lucas S."/>
            <person name="Nolan M."/>
            <person name="Glavina Del Rio T."/>
            <person name="Cheng J.F."/>
            <person name="Bruce D."/>
            <person name="Goodwin L."/>
            <person name="Pitluck S."/>
            <person name="Liolios K."/>
            <person name="Ivanova N."/>
            <person name="Mikhailova N."/>
            <person name="Pati A."/>
            <person name="Chen A."/>
            <person name="Palaniappan K."/>
            <person name="Land M."/>
            <person name="Hauser L."/>
            <person name="Chang Y.J."/>
            <person name="Jeffries C.D."/>
            <person name="Rohde M."/>
            <person name="Spring S."/>
            <person name="Goker M."/>
            <person name="Wirth R."/>
            <person name="Woyke T."/>
            <person name="Bristow J."/>
            <person name="Eisen J.A."/>
            <person name="Markowitz V."/>
            <person name="Hugenholtz P."/>
            <person name="Klenk H.P."/>
            <person name="Kyrpides N.C."/>
        </authorList>
    </citation>
    <scope>NUCLEOTIDE SEQUENCE [LARGE SCALE GENOMIC DNA]</scope>
    <source>
        <strain evidence="2">DSM 14429 / JCM 11212 / NBRC 100878 / IC-017</strain>
    </source>
</reference>
<protein>
    <submittedName>
        <fullName evidence="1">Uncharacterized protein</fullName>
    </submittedName>
</protein>
<dbReference type="AlphaFoldDB" id="E1QTQ1"/>
<keyword evidence="2" id="KW-1185">Reference proteome</keyword>